<dbReference type="GO" id="GO:0032259">
    <property type="term" value="P:methylation"/>
    <property type="evidence" value="ECO:0007669"/>
    <property type="project" value="UniProtKB-KW"/>
</dbReference>
<keyword evidence="2" id="KW-1185">Reference proteome</keyword>
<evidence type="ECO:0000313" key="1">
    <source>
        <dbReference type="EMBL" id="KAA3462011.1"/>
    </source>
</evidence>
<organism evidence="1 2">
    <name type="scientific">Gossypium australe</name>
    <dbReference type="NCBI Taxonomy" id="47621"/>
    <lineage>
        <taxon>Eukaryota</taxon>
        <taxon>Viridiplantae</taxon>
        <taxon>Streptophyta</taxon>
        <taxon>Embryophyta</taxon>
        <taxon>Tracheophyta</taxon>
        <taxon>Spermatophyta</taxon>
        <taxon>Magnoliopsida</taxon>
        <taxon>eudicotyledons</taxon>
        <taxon>Gunneridae</taxon>
        <taxon>Pentapetalae</taxon>
        <taxon>rosids</taxon>
        <taxon>malvids</taxon>
        <taxon>Malvales</taxon>
        <taxon>Malvaceae</taxon>
        <taxon>Malvoideae</taxon>
        <taxon>Gossypium</taxon>
    </lineage>
</organism>
<comment type="caution">
    <text evidence="1">The sequence shown here is derived from an EMBL/GenBank/DDBJ whole genome shotgun (WGS) entry which is preliminary data.</text>
</comment>
<keyword evidence="1" id="KW-0489">Methyltransferase</keyword>
<protein>
    <submittedName>
        <fullName evidence="1">Trans-resveratrol di-O-methyltransferase-like</fullName>
    </submittedName>
</protein>
<sequence length="187" mass="21278">MTFPRLSKTFVLGEIIYPEQRMAEKESLEGMLGNLSINAIPEEGIGENLSGICPYIPESVLNIWNAEEIPKIFRTNLESPDINYMSDATTDSESPFEQDMCLEEPQDFEDDQDCNLSPNLLRMSVEIVNLRGEQENKEVKIGACITTETKRDLIELLQELKDVFAWSYQDMPSLSTDVVVHRLPSKE</sequence>
<dbReference type="OrthoDB" id="912451at2759"/>
<dbReference type="GO" id="GO:0008168">
    <property type="term" value="F:methyltransferase activity"/>
    <property type="evidence" value="ECO:0007669"/>
    <property type="project" value="UniProtKB-KW"/>
</dbReference>
<gene>
    <name evidence="1" type="ORF">EPI10_028538</name>
</gene>
<dbReference type="EMBL" id="SMMG02000009">
    <property type="protein sequence ID" value="KAA3462011.1"/>
    <property type="molecule type" value="Genomic_DNA"/>
</dbReference>
<accession>A0A5B6UV54</accession>
<dbReference type="AlphaFoldDB" id="A0A5B6UV54"/>
<name>A0A5B6UV54_9ROSI</name>
<keyword evidence="1" id="KW-0808">Transferase</keyword>
<evidence type="ECO:0000313" key="2">
    <source>
        <dbReference type="Proteomes" id="UP000325315"/>
    </source>
</evidence>
<dbReference type="Proteomes" id="UP000325315">
    <property type="component" value="Unassembled WGS sequence"/>
</dbReference>
<proteinExistence type="predicted"/>
<reference evidence="2" key="1">
    <citation type="journal article" date="2019" name="Plant Biotechnol. J.">
        <title>Genome sequencing of the Australian wild diploid species Gossypium australe highlights disease resistance and delayed gland morphogenesis.</title>
        <authorList>
            <person name="Cai Y."/>
            <person name="Cai X."/>
            <person name="Wang Q."/>
            <person name="Wang P."/>
            <person name="Zhang Y."/>
            <person name="Cai C."/>
            <person name="Xu Y."/>
            <person name="Wang K."/>
            <person name="Zhou Z."/>
            <person name="Wang C."/>
            <person name="Geng S."/>
            <person name="Li B."/>
            <person name="Dong Q."/>
            <person name="Hou Y."/>
            <person name="Wang H."/>
            <person name="Ai P."/>
            <person name="Liu Z."/>
            <person name="Yi F."/>
            <person name="Sun M."/>
            <person name="An G."/>
            <person name="Cheng J."/>
            <person name="Zhang Y."/>
            <person name="Shi Q."/>
            <person name="Xie Y."/>
            <person name="Shi X."/>
            <person name="Chang Y."/>
            <person name="Huang F."/>
            <person name="Chen Y."/>
            <person name="Hong S."/>
            <person name="Mi L."/>
            <person name="Sun Q."/>
            <person name="Zhang L."/>
            <person name="Zhou B."/>
            <person name="Peng R."/>
            <person name="Zhang X."/>
            <person name="Liu F."/>
        </authorList>
    </citation>
    <scope>NUCLEOTIDE SEQUENCE [LARGE SCALE GENOMIC DNA]</scope>
    <source>
        <strain evidence="2">cv. PA1801</strain>
    </source>
</reference>